<name>A0ABX1DBA9_9FLAO</name>
<evidence type="ECO:0000313" key="3">
    <source>
        <dbReference type="EMBL" id="NJX15357.1"/>
    </source>
</evidence>
<accession>A0ABX1DBA9</accession>
<dbReference type="InterPro" id="IPR025665">
    <property type="entry name" value="Beta-barrel_OMP_2"/>
</dbReference>
<organism evidence="3 4">
    <name type="scientific">Tamlana crocina</name>
    <dbReference type="NCBI Taxonomy" id="393006"/>
    <lineage>
        <taxon>Bacteria</taxon>
        <taxon>Pseudomonadati</taxon>
        <taxon>Bacteroidota</taxon>
        <taxon>Flavobacteriia</taxon>
        <taxon>Flavobacteriales</taxon>
        <taxon>Flavobacteriaceae</taxon>
        <taxon>Tamlana</taxon>
    </lineage>
</organism>
<keyword evidence="4" id="KW-1185">Reference proteome</keyword>
<gene>
    <name evidence="3" type="ORF">HC176_07625</name>
</gene>
<dbReference type="Gene3D" id="2.40.160.20">
    <property type="match status" value="1"/>
</dbReference>
<reference evidence="3 4" key="1">
    <citation type="submission" date="2020-03" db="EMBL/GenBank/DDBJ databases">
        <title>Tamlana sp. nov, isolated from XXX.</title>
        <authorList>
            <person name="Cao W.R."/>
        </authorList>
    </citation>
    <scope>NUCLEOTIDE SEQUENCE [LARGE SCALE GENOMIC DNA]</scope>
    <source>
        <strain evidence="3 4">HST1-43</strain>
    </source>
</reference>
<evidence type="ECO:0000256" key="1">
    <source>
        <dbReference type="SAM" id="SignalP"/>
    </source>
</evidence>
<evidence type="ECO:0000259" key="2">
    <source>
        <dbReference type="Pfam" id="PF13568"/>
    </source>
</evidence>
<dbReference type="Proteomes" id="UP000760545">
    <property type="component" value="Unassembled WGS sequence"/>
</dbReference>
<comment type="caution">
    <text evidence="3">The sequence shown here is derived from an EMBL/GenBank/DDBJ whole genome shotgun (WGS) entry which is preliminary data.</text>
</comment>
<dbReference type="RefSeq" id="WP_167917599.1">
    <property type="nucleotide sequence ID" value="NZ_JAAVJS010000008.1"/>
</dbReference>
<proteinExistence type="predicted"/>
<keyword evidence="1" id="KW-0732">Signal</keyword>
<feature type="domain" description="Outer membrane protein beta-barrel" evidence="2">
    <location>
        <begin position="21"/>
        <end position="170"/>
    </location>
</feature>
<evidence type="ECO:0000313" key="4">
    <source>
        <dbReference type="Proteomes" id="UP000760545"/>
    </source>
</evidence>
<dbReference type="Pfam" id="PF13568">
    <property type="entry name" value="OMP_b-brl_2"/>
    <property type="match status" value="1"/>
</dbReference>
<dbReference type="SUPFAM" id="SSF56925">
    <property type="entry name" value="OMPA-like"/>
    <property type="match status" value="1"/>
</dbReference>
<protein>
    <submittedName>
        <fullName evidence="3">PorT family protein</fullName>
    </submittedName>
</protein>
<feature type="signal peptide" evidence="1">
    <location>
        <begin position="1"/>
        <end position="21"/>
    </location>
</feature>
<feature type="chain" id="PRO_5045067272" evidence="1">
    <location>
        <begin position="22"/>
        <end position="189"/>
    </location>
</feature>
<dbReference type="InterPro" id="IPR011250">
    <property type="entry name" value="OMP/PagP_B-barrel"/>
</dbReference>
<dbReference type="EMBL" id="JAAVJS010000008">
    <property type="protein sequence ID" value="NJX15357.1"/>
    <property type="molecule type" value="Genomic_DNA"/>
</dbReference>
<sequence>MKKTLLVALLMALGFFETMHAQTVNLGAKAGMNVSSFYGNRSDNQIERNSLIGFHAGFIAEVKFSDAFALQPELLYSRAGAEEENVVAFQLDYISVPVMAKFYIADRFSLDVGPQFSFLVNDTAKFRFEEIPDYDTDANTFDLALNAGLGIDFAQHWFSQLRYSYGITKVGENPDINNGIFQLSVGYRF</sequence>